<dbReference type="Gene3D" id="2.60.120.260">
    <property type="entry name" value="Galactose-binding domain-like"/>
    <property type="match status" value="1"/>
</dbReference>
<dbReference type="EMBL" id="KZ805505">
    <property type="protein sequence ID" value="PVH95169.1"/>
    <property type="molecule type" value="Genomic_DNA"/>
</dbReference>
<dbReference type="OrthoDB" id="408532at2759"/>
<feature type="domain" description="Glycoside hydrolase family 2" evidence="8">
    <location>
        <begin position="761"/>
        <end position="862"/>
    </location>
</feature>
<dbReference type="SUPFAM" id="SSF51445">
    <property type="entry name" value="(Trans)glycosidases"/>
    <property type="match status" value="1"/>
</dbReference>
<keyword evidence="2 10" id="KW-0378">Hydrolase</keyword>
<evidence type="ECO:0000259" key="9">
    <source>
        <dbReference type="Pfam" id="PF22666"/>
    </source>
</evidence>
<dbReference type="SUPFAM" id="SSF49785">
    <property type="entry name" value="Galactose-binding domain-like"/>
    <property type="match status" value="1"/>
</dbReference>
<keyword evidence="3" id="KW-0326">Glycosidase</keyword>
<reference evidence="10 11" key="1">
    <citation type="journal article" date="2018" name="Sci. Rep.">
        <title>Comparative genomics provides insights into the lifestyle and reveals functional heterogeneity of dark septate endophytic fungi.</title>
        <authorList>
            <person name="Knapp D.G."/>
            <person name="Nemeth J.B."/>
            <person name="Barry K."/>
            <person name="Hainaut M."/>
            <person name="Henrissat B."/>
            <person name="Johnson J."/>
            <person name="Kuo A."/>
            <person name="Lim J.H.P."/>
            <person name="Lipzen A."/>
            <person name="Nolan M."/>
            <person name="Ohm R.A."/>
            <person name="Tamas L."/>
            <person name="Grigoriev I.V."/>
            <person name="Spatafora J.W."/>
            <person name="Nagy L.G."/>
            <person name="Kovacs G.M."/>
        </authorList>
    </citation>
    <scope>NUCLEOTIDE SEQUENCE [LARGE SCALE GENOMIC DNA]</scope>
    <source>
        <strain evidence="10 11">DSE2036</strain>
    </source>
</reference>
<dbReference type="NCBIfam" id="NF041463">
    <property type="entry name" value="GalB"/>
    <property type="match status" value="1"/>
</dbReference>
<feature type="domain" description="Glycoside hydrolase family 2 catalytic" evidence="6">
    <location>
        <begin position="354"/>
        <end position="506"/>
    </location>
</feature>
<dbReference type="InterPro" id="IPR040605">
    <property type="entry name" value="Glyco_hydro2_dom5"/>
</dbReference>
<dbReference type="InterPro" id="IPR006103">
    <property type="entry name" value="Glyco_hydro_2_cat"/>
</dbReference>
<feature type="domain" description="Glycoside hydrolase family 2 immunoglobulin-like beta-sandwich" evidence="5">
    <location>
        <begin position="229"/>
        <end position="345"/>
    </location>
</feature>
<dbReference type="InterPro" id="IPR032311">
    <property type="entry name" value="DUF4982"/>
</dbReference>
<evidence type="ECO:0000313" key="10">
    <source>
        <dbReference type="EMBL" id="PVH95169.1"/>
    </source>
</evidence>
<dbReference type="InterPro" id="IPR051913">
    <property type="entry name" value="GH2_Domain-Containing"/>
</dbReference>
<evidence type="ECO:0000313" key="11">
    <source>
        <dbReference type="Proteomes" id="UP000244855"/>
    </source>
</evidence>
<organism evidence="10 11">
    <name type="scientific">Periconia macrospinosa</name>
    <dbReference type="NCBI Taxonomy" id="97972"/>
    <lineage>
        <taxon>Eukaryota</taxon>
        <taxon>Fungi</taxon>
        <taxon>Dikarya</taxon>
        <taxon>Ascomycota</taxon>
        <taxon>Pezizomycotina</taxon>
        <taxon>Dothideomycetes</taxon>
        <taxon>Pleosporomycetidae</taxon>
        <taxon>Pleosporales</taxon>
        <taxon>Massarineae</taxon>
        <taxon>Periconiaceae</taxon>
        <taxon>Periconia</taxon>
    </lineage>
</organism>
<dbReference type="InterPro" id="IPR006101">
    <property type="entry name" value="Glyco_hydro_2"/>
</dbReference>
<dbReference type="InterPro" id="IPR006102">
    <property type="entry name" value="Ig-like_GH2"/>
</dbReference>
<accession>A0A2V1DD80</accession>
<dbReference type="InterPro" id="IPR017853">
    <property type="entry name" value="GH"/>
</dbReference>
<dbReference type="Pfam" id="PF18565">
    <property type="entry name" value="Glyco_hydro2_C5"/>
    <property type="match status" value="1"/>
</dbReference>
<sequence length="1012" mass="110665">MGFNTFSFMLLSLLLSPSVQTMAAAGGRDRSSLNAEWKFSRFESNPDSLSYDGMKAWILPSANDYIDGDGHQRPSGTPPGSDVEYVKPDFSDDSWETIDLPHDWAIKGPFNPPGSTGHMGRLPTNGVGWYRKKVSFTDKDLTKNLYLDVDGAYSYAAVWLNGVLVGGWPYPFNSWRLDLTPYAKSGDNQLAIRLDNALESSRWYPGAGIYRNVWLVKVNPTHIAHSGTYVSTPKVSAESASINVAVLVENSGNSTQEVDVSTQIFVYDANTKKATGDAVASLQQGTISVERGKKQSANASVDLANPQLWGPPPNQKPNQYVAITKLFAKNSTDPIDTYETPFGLRSIIFDATKGVLVNGEALRLQGTCNHHDLGSLGAAFNVRAAERQQQMLQEMGSNALRTSHNPPAPEYLEISDRLGMLVLDEIFDTWNNPKLEQDFHSIFPDWREPDTRNFVRRDRNHPSVIAWSVGNEIPEQGNDQGTETGTALRSFAKAEDPVRPVTLGMNGGGANTGLAAVIDIKGLNYLGEGGGTDNNSAFPSFRDKFPDSFIFTTESASTVSTRGTFLFPVADGDVTVIPNEYNEPRPGTDDEHRWVSSYDLYVPQHGATPDKVFRQQTKYNYVGGEFVWTGFDYLGEPWPYDSSRSSYFGIIDLAGFKKSRFYLYQAHWRPEFPMAHILPHWTWPTDRVNQTTPIHVYTSGDEAEVFINGESQGRKKKGKEEWRLRWDNVTYRPGNVSVVAYKEGAEWARDEVRTVGTATKLNVMADRTAIKGDGLDLSFVSVFVTDDESGVDPVAVNEITFEVEGPGEIVSTDNGDPTDLTEFPSLKRKAFMGRALAIVRAKKGEAGSVRVKATAEGLAQGTAEIQVVLVPNIGSAFARESLRDPRVLVGNTPNSQTNAPLDSKASLSNALVDFLLDLELLGGSGSEHADVDLGVGDVNAERGGFLESLLEVGLAGSRTRCGGARFLCEMSLVTDTVDAEAVGLDEADDAGGTIGFGVVEIDVVVVIWRVSD</sequence>
<dbReference type="PANTHER" id="PTHR42732:SF1">
    <property type="entry name" value="BETA-MANNOSIDASE"/>
    <property type="match status" value="1"/>
</dbReference>
<keyword evidence="4" id="KW-0732">Signal</keyword>
<dbReference type="InterPro" id="IPR008979">
    <property type="entry name" value="Galactose-bd-like_sf"/>
</dbReference>
<dbReference type="SUPFAM" id="SSF49303">
    <property type="entry name" value="beta-Galactosidase/glucuronidase domain"/>
    <property type="match status" value="1"/>
</dbReference>
<dbReference type="InterPro" id="IPR048229">
    <property type="entry name" value="GalB-like"/>
</dbReference>
<dbReference type="InterPro" id="IPR036156">
    <property type="entry name" value="Beta-gal/glucu_dom_sf"/>
</dbReference>
<dbReference type="InterPro" id="IPR054593">
    <property type="entry name" value="Beta-mannosidase-like_N2"/>
</dbReference>
<dbReference type="STRING" id="97972.A0A2V1DD80"/>
<evidence type="ECO:0000259" key="5">
    <source>
        <dbReference type="Pfam" id="PF00703"/>
    </source>
</evidence>
<protein>
    <submittedName>
        <fullName evidence="10">Glycoside hydrolase family 2 protein</fullName>
    </submittedName>
</protein>
<dbReference type="GO" id="GO:0005975">
    <property type="term" value="P:carbohydrate metabolic process"/>
    <property type="evidence" value="ECO:0007669"/>
    <property type="project" value="InterPro"/>
</dbReference>
<name>A0A2V1DD80_9PLEO</name>
<dbReference type="Proteomes" id="UP000244855">
    <property type="component" value="Unassembled WGS sequence"/>
</dbReference>
<comment type="similarity">
    <text evidence="1">Belongs to the glycosyl hydrolase 2 family.</text>
</comment>
<evidence type="ECO:0000259" key="8">
    <source>
        <dbReference type="Pfam" id="PF18565"/>
    </source>
</evidence>
<evidence type="ECO:0000259" key="6">
    <source>
        <dbReference type="Pfam" id="PF02836"/>
    </source>
</evidence>
<gene>
    <name evidence="10" type="ORF">DM02DRAFT_720908</name>
</gene>
<keyword evidence="11" id="KW-1185">Reference proteome</keyword>
<evidence type="ECO:0000256" key="4">
    <source>
        <dbReference type="SAM" id="SignalP"/>
    </source>
</evidence>
<dbReference type="GO" id="GO:0004553">
    <property type="term" value="F:hydrolase activity, hydrolyzing O-glycosyl compounds"/>
    <property type="evidence" value="ECO:0007669"/>
    <property type="project" value="InterPro"/>
</dbReference>
<feature type="domain" description="Beta-mannosidase-like galactose-binding" evidence="9">
    <location>
        <begin position="129"/>
        <end position="200"/>
    </location>
</feature>
<dbReference type="PANTHER" id="PTHR42732">
    <property type="entry name" value="BETA-GALACTOSIDASE"/>
    <property type="match status" value="1"/>
</dbReference>
<dbReference type="PRINTS" id="PR00132">
    <property type="entry name" value="GLHYDRLASE2"/>
</dbReference>
<evidence type="ECO:0000256" key="1">
    <source>
        <dbReference type="ARBA" id="ARBA00007401"/>
    </source>
</evidence>
<feature type="domain" description="DUF4982" evidence="7">
    <location>
        <begin position="690"/>
        <end position="748"/>
    </location>
</feature>
<proteinExistence type="inferred from homology"/>
<dbReference type="Pfam" id="PF16355">
    <property type="entry name" value="DUF4982"/>
    <property type="match status" value="1"/>
</dbReference>
<feature type="chain" id="PRO_5016003741" evidence="4">
    <location>
        <begin position="22"/>
        <end position="1012"/>
    </location>
</feature>
<dbReference type="Gene3D" id="2.60.40.10">
    <property type="entry name" value="Immunoglobulins"/>
    <property type="match status" value="3"/>
</dbReference>
<dbReference type="Pfam" id="PF02836">
    <property type="entry name" value="Glyco_hydro_2_C"/>
    <property type="match status" value="1"/>
</dbReference>
<evidence type="ECO:0000259" key="7">
    <source>
        <dbReference type="Pfam" id="PF16355"/>
    </source>
</evidence>
<dbReference type="Pfam" id="PF00703">
    <property type="entry name" value="Glyco_hydro_2"/>
    <property type="match status" value="1"/>
</dbReference>
<dbReference type="InterPro" id="IPR013783">
    <property type="entry name" value="Ig-like_fold"/>
</dbReference>
<evidence type="ECO:0000256" key="3">
    <source>
        <dbReference type="ARBA" id="ARBA00023295"/>
    </source>
</evidence>
<dbReference type="Pfam" id="PF22666">
    <property type="entry name" value="Glyco_hydro_2_N2"/>
    <property type="match status" value="1"/>
</dbReference>
<evidence type="ECO:0000256" key="2">
    <source>
        <dbReference type="ARBA" id="ARBA00022801"/>
    </source>
</evidence>
<feature type="signal peptide" evidence="4">
    <location>
        <begin position="1"/>
        <end position="21"/>
    </location>
</feature>
<dbReference type="AlphaFoldDB" id="A0A2V1DD80"/>
<dbReference type="Gene3D" id="3.20.20.80">
    <property type="entry name" value="Glycosidases"/>
    <property type="match status" value="1"/>
</dbReference>